<keyword evidence="10" id="KW-1185">Reference proteome</keyword>
<dbReference type="SUPFAM" id="SSF53807">
    <property type="entry name" value="Helical backbone' metal receptor"/>
    <property type="match status" value="1"/>
</dbReference>
<dbReference type="InterPro" id="IPR002491">
    <property type="entry name" value="ABC_transptr_periplasmic_BD"/>
</dbReference>
<dbReference type="Gene3D" id="3.40.50.1980">
    <property type="entry name" value="Nitrogenase molybdenum iron protein domain"/>
    <property type="match status" value="2"/>
</dbReference>
<dbReference type="InterPro" id="IPR029062">
    <property type="entry name" value="Class_I_gatase-like"/>
</dbReference>
<dbReference type="InterPro" id="IPR004484">
    <property type="entry name" value="CbiA/CobB_synth"/>
</dbReference>
<evidence type="ECO:0000256" key="4">
    <source>
        <dbReference type="ARBA" id="ARBA00022840"/>
    </source>
</evidence>
<dbReference type="NCBIfam" id="NF002204">
    <property type="entry name" value="PRK01077.1"/>
    <property type="match status" value="1"/>
</dbReference>
<keyword evidence="5" id="KW-0460">Magnesium</keyword>
<dbReference type="AlphaFoldDB" id="A0A1Y1HMP1"/>
<accession>A0A1Y1HMP1</accession>
<keyword evidence="2" id="KW-0436">Ligase</keyword>
<dbReference type="Pfam" id="PF07685">
    <property type="entry name" value="GATase_3"/>
    <property type="match status" value="1"/>
</dbReference>
<keyword evidence="4" id="KW-0067">ATP-binding</keyword>
<feature type="compositionally biased region" description="Polar residues" evidence="7">
    <location>
        <begin position="711"/>
        <end position="720"/>
    </location>
</feature>
<feature type="domain" description="Fe/B12 periplasmic-binding" evidence="8">
    <location>
        <begin position="810"/>
        <end position="1102"/>
    </location>
</feature>
<dbReference type="CDD" id="cd05388">
    <property type="entry name" value="CobB_N"/>
    <property type="match status" value="1"/>
</dbReference>
<dbReference type="InterPro" id="IPR002586">
    <property type="entry name" value="CobQ/CobB/MinD/ParA_Nub-bd_dom"/>
</dbReference>
<dbReference type="STRING" id="105231.A0A1Y1HMP1"/>
<keyword evidence="9" id="KW-0413">Isomerase</keyword>
<feature type="compositionally biased region" description="Polar residues" evidence="7">
    <location>
        <begin position="291"/>
        <end position="300"/>
    </location>
</feature>
<proteinExistence type="inferred from homology"/>
<evidence type="ECO:0000256" key="5">
    <source>
        <dbReference type="ARBA" id="ARBA00022842"/>
    </source>
</evidence>
<evidence type="ECO:0000313" key="9">
    <source>
        <dbReference type="EMBL" id="GAQ79884.1"/>
    </source>
</evidence>
<dbReference type="GO" id="GO:0005524">
    <property type="term" value="F:ATP binding"/>
    <property type="evidence" value="ECO:0007669"/>
    <property type="project" value="UniProtKB-KW"/>
</dbReference>
<feature type="region of interest" description="Disordered" evidence="7">
    <location>
        <begin position="291"/>
        <end position="317"/>
    </location>
</feature>
<feature type="compositionally biased region" description="Acidic residues" evidence="7">
    <location>
        <begin position="752"/>
        <end position="763"/>
    </location>
</feature>
<dbReference type="SUPFAM" id="SSF52540">
    <property type="entry name" value="P-loop containing nucleoside triphosphate hydrolases"/>
    <property type="match status" value="1"/>
</dbReference>
<dbReference type="GO" id="GO:0016853">
    <property type="term" value="F:isomerase activity"/>
    <property type="evidence" value="ECO:0007669"/>
    <property type="project" value="UniProtKB-KW"/>
</dbReference>
<dbReference type="OrthoDB" id="549173at2759"/>
<dbReference type="Gene3D" id="3.40.50.300">
    <property type="entry name" value="P-loop containing nucleotide triphosphate hydrolases"/>
    <property type="match status" value="2"/>
</dbReference>
<dbReference type="EMBL" id="DF236989">
    <property type="protein sequence ID" value="GAQ79884.1"/>
    <property type="molecule type" value="Genomic_DNA"/>
</dbReference>
<dbReference type="SUPFAM" id="SSF52317">
    <property type="entry name" value="Class I glutamine amidotransferase-like"/>
    <property type="match status" value="1"/>
</dbReference>
<feature type="compositionally biased region" description="Low complexity" evidence="7">
    <location>
        <begin position="735"/>
        <end position="744"/>
    </location>
</feature>
<evidence type="ECO:0000256" key="7">
    <source>
        <dbReference type="SAM" id="MobiDB-lite"/>
    </source>
</evidence>
<keyword evidence="3" id="KW-0547">Nucleotide-binding</keyword>
<evidence type="ECO:0000259" key="8">
    <source>
        <dbReference type="PROSITE" id="PS50983"/>
    </source>
</evidence>
<dbReference type="InterPro" id="IPR011698">
    <property type="entry name" value="GATase_3"/>
</dbReference>
<dbReference type="PROSITE" id="PS50983">
    <property type="entry name" value="FE_B12_PBP"/>
    <property type="match status" value="1"/>
</dbReference>
<dbReference type="InterPro" id="IPR027417">
    <property type="entry name" value="P-loop_NTPase"/>
</dbReference>
<gene>
    <name evidence="9" type="ORF">KFL_000400280</name>
</gene>
<evidence type="ECO:0000256" key="3">
    <source>
        <dbReference type="ARBA" id="ARBA00022741"/>
    </source>
</evidence>
<dbReference type="OMA" id="WTHGSTT"/>
<dbReference type="Gene3D" id="3.40.50.880">
    <property type="match status" value="1"/>
</dbReference>
<dbReference type="Pfam" id="PF01497">
    <property type="entry name" value="Peripla_BP_2"/>
    <property type="match status" value="1"/>
</dbReference>
<dbReference type="HAMAP" id="MF_00027">
    <property type="entry name" value="CobB_CbiA"/>
    <property type="match status" value="1"/>
</dbReference>
<dbReference type="CDD" id="cd03130">
    <property type="entry name" value="GATase1_CobB"/>
    <property type="match status" value="1"/>
</dbReference>
<dbReference type="PANTHER" id="PTHR43873">
    <property type="entry name" value="COBYRINATE A,C-DIAMIDE SYNTHASE"/>
    <property type="match status" value="1"/>
</dbReference>
<feature type="region of interest" description="Disordered" evidence="7">
    <location>
        <begin position="628"/>
        <end position="794"/>
    </location>
</feature>
<dbReference type="GO" id="GO:0042242">
    <property type="term" value="F:cobyrinic acid a,c-diamide synthase activity"/>
    <property type="evidence" value="ECO:0007669"/>
    <property type="project" value="InterPro"/>
</dbReference>
<dbReference type="Pfam" id="PF01656">
    <property type="entry name" value="CbiA"/>
    <property type="match status" value="1"/>
</dbReference>
<dbReference type="PANTHER" id="PTHR43873:SF1">
    <property type="entry name" value="COBYRINATE A,C-DIAMIDE SYNTHASE"/>
    <property type="match status" value="1"/>
</dbReference>
<evidence type="ECO:0000256" key="1">
    <source>
        <dbReference type="ARBA" id="ARBA00001946"/>
    </source>
</evidence>
<organism evidence="9 10">
    <name type="scientific">Klebsormidium nitens</name>
    <name type="common">Green alga</name>
    <name type="synonym">Ulothrix nitens</name>
    <dbReference type="NCBI Taxonomy" id="105231"/>
    <lineage>
        <taxon>Eukaryota</taxon>
        <taxon>Viridiplantae</taxon>
        <taxon>Streptophyta</taxon>
        <taxon>Klebsormidiophyceae</taxon>
        <taxon>Klebsormidiales</taxon>
        <taxon>Klebsormidiaceae</taxon>
        <taxon>Klebsormidium</taxon>
    </lineage>
</organism>
<reference evidence="9 10" key="1">
    <citation type="journal article" date="2014" name="Nat. Commun.">
        <title>Klebsormidium flaccidum genome reveals primary factors for plant terrestrial adaptation.</title>
        <authorList>
            <person name="Hori K."/>
            <person name="Maruyama F."/>
            <person name="Fujisawa T."/>
            <person name="Togashi T."/>
            <person name="Yamamoto N."/>
            <person name="Seo M."/>
            <person name="Sato S."/>
            <person name="Yamada T."/>
            <person name="Mori H."/>
            <person name="Tajima N."/>
            <person name="Moriyama T."/>
            <person name="Ikeuchi M."/>
            <person name="Watanabe M."/>
            <person name="Wada H."/>
            <person name="Kobayashi K."/>
            <person name="Saito M."/>
            <person name="Masuda T."/>
            <person name="Sasaki-Sekimoto Y."/>
            <person name="Mashiguchi K."/>
            <person name="Awai K."/>
            <person name="Shimojima M."/>
            <person name="Masuda S."/>
            <person name="Iwai M."/>
            <person name="Nobusawa T."/>
            <person name="Narise T."/>
            <person name="Kondo S."/>
            <person name="Saito H."/>
            <person name="Sato R."/>
            <person name="Murakawa M."/>
            <person name="Ihara Y."/>
            <person name="Oshima-Yamada Y."/>
            <person name="Ohtaka K."/>
            <person name="Satoh M."/>
            <person name="Sonobe K."/>
            <person name="Ishii M."/>
            <person name="Ohtani R."/>
            <person name="Kanamori-Sato M."/>
            <person name="Honoki R."/>
            <person name="Miyazaki D."/>
            <person name="Mochizuki H."/>
            <person name="Umetsu J."/>
            <person name="Higashi K."/>
            <person name="Shibata D."/>
            <person name="Kamiya Y."/>
            <person name="Sato N."/>
            <person name="Nakamura Y."/>
            <person name="Tabata S."/>
            <person name="Ida S."/>
            <person name="Kurokawa K."/>
            <person name="Ohta H."/>
        </authorList>
    </citation>
    <scope>NUCLEOTIDE SEQUENCE [LARGE SCALE GENOMIC DNA]</scope>
    <source>
        <strain evidence="9 10">NIES-2285</strain>
    </source>
</reference>
<feature type="compositionally biased region" description="Basic and acidic residues" evidence="7">
    <location>
        <begin position="642"/>
        <end position="662"/>
    </location>
</feature>
<dbReference type="Proteomes" id="UP000054558">
    <property type="component" value="Unassembled WGS sequence"/>
</dbReference>
<sequence>MAPIALEASSRACTAALVCASEEMPGLDPSLKLGTRDSMDSGDKRLISMAASPGRGAMKVIVVGGTQSGVGKTSIAVGLMAAYRRRGLRVQPFKVGPDFLDPMHHRAATGRDSLNLDGWMLDRETNLACFSRCVPDTDIAIVEGVMGLFDGRDGKTESGSTAEMAKIIGAPVVLVLDCWALARSAAAIIHGYMTFDPALDFAGVVFNKVGSDAHTTWLKDAVEAADVTATVLGGVPKVPELVLPERHLGLHMPGEEGVPIDHIEKLADLLEKHVDLDAILQLAGTVEARSPTSTDVSADVSNGDPESPTFAPANGLPPLLPSPSKMVRIGVARDDAFCFYYHENLALLQAAGAQLVYFSPLTDALPTRIDGLYFGGGYPELHAPQLAGNTRMLYAIRAFAAAGGVIYGECGGLMYLSQGLETAGERYPMCGVFPFWTRMVQKMMMGYVKVAPRDNCVLFPAHLKELRGQVYHFSEVIEDESPGKMTVPGGLPLPVEQAYTVSLQYPGVEPILEGFQIGNVLASYVHLHFGSNTGAATSFVEKCKEDTSKAAAVAAASASAVAAAGAEAAAAAGAAAAAAVHAALNESDSNQLVRYSSENGGPALLKSIVSAPIVTEIHDPLIRELRSSREFSDGRGIPPDVPGRHSDTRASHPDASGRHADGRGGYSSWDWARRESDSGPLYRVDSAPMSRAGSISRNGSVDWSRKPVSRAASNEWTNGFSNGGLRGSPLKGTRGSSDGSSDGGSHLRTSAELDDEGGSDSSDDFGPPSTSGRYHRISPRSSLNGREWGGSGTWHGPMTVYGAPRRLPVKIVSLLPHATEILMHLGVGDRLIGISDLCDFPPGVHTRGRHIVCRSKIDSSKMSSKEVDAKLRTLKERKESLFEMDVEWLARERPDLVVTQDSCQVCDVDKSEVARALSTAGLLDGDTEVVVLDPRTMADVFASILKLGEAVGAAATARALVEQLRARSRAVAGAVAGASHRPRVLSLEGLHPLVLGGHWLPEMKILAGGVDGLQEPGCNAERLQWERVIKYDPEVLVLVPCSSNPERSLSEVEYVASCPGFWNLTAVQNRQVFICEHSFFSRPGPRLVLGVEIMARMLHPTHVSGKAPAGAALKLSLPPGQKCRPEDVRKYFERFQ</sequence>
<dbReference type="PROSITE" id="PS51274">
    <property type="entry name" value="GATASE_COBBQ"/>
    <property type="match status" value="1"/>
</dbReference>
<evidence type="ECO:0000256" key="2">
    <source>
        <dbReference type="ARBA" id="ARBA00022598"/>
    </source>
</evidence>
<protein>
    <submittedName>
        <fullName evidence="9">DNA topoisomerase I</fullName>
    </submittedName>
</protein>
<keyword evidence="6" id="KW-0315">Glutamine amidotransferase</keyword>
<comment type="cofactor">
    <cofactor evidence="1">
        <name>Mg(2+)</name>
        <dbReference type="ChEBI" id="CHEBI:18420"/>
    </cofactor>
</comment>
<name>A0A1Y1HMP1_KLENI</name>
<evidence type="ECO:0000256" key="6">
    <source>
        <dbReference type="ARBA" id="ARBA00022962"/>
    </source>
</evidence>
<evidence type="ECO:0000313" key="10">
    <source>
        <dbReference type="Proteomes" id="UP000054558"/>
    </source>
</evidence>